<dbReference type="RefSeq" id="WP_051570520.1">
    <property type="nucleotide sequence ID" value="NZ_KK073874.1"/>
</dbReference>
<reference evidence="3 4" key="1">
    <citation type="submission" date="2013-07" db="EMBL/GenBank/DDBJ databases">
        <authorList>
            <consortium name="DOE Joint Genome Institute"/>
            <person name="Eisen J."/>
            <person name="Huntemann M."/>
            <person name="Han J."/>
            <person name="Chen A."/>
            <person name="Kyrpides N."/>
            <person name="Mavromatis K."/>
            <person name="Markowitz V."/>
            <person name="Palaniappan K."/>
            <person name="Ivanova N."/>
            <person name="Schaumberg A."/>
            <person name="Pati A."/>
            <person name="Liolios K."/>
            <person name="Nordberg H.P."/>
            <person name="Cantor M.N."/>
            <person name="Hua S.X."/>
            <person name="Woyke T."/>
        </authorList>
    </citation>
    <scope>NUCLEOTIDE SEQUENCE [LARGE SCALE GENOMIC DNA]</scope>
    <source>
        <strain evidence="3 4">DSM 44712</strain>
    </source>
</reference>
<dbReference type="OrthoDB" id="23692at2"/>
<name>A0A011AKE4_9ACTN</name>
<dbReference type="InterPro" id="IPR052155">
    <property type="entry name" value="Biofilm_reg_signaling"/>
</dbReference>
<dbReference type="InterPro" id="IPR001633">
    <property type="entry name" value="EAL_dom"/>
</dbReference>
<evidence type="ECO:0000313" key="3">
    <source>
        <dbReference type="EMBL" id="EXG82441.1"/>
    </source>
</evidence>
<dbReference type="NCBIfam" id="TIGR00254">
    <property type="entry name" value="GGDEF"/>
    <property type="match status" value="1"/>
</dbReference>
<feature type="domain" description="GGDEF" evidence="2">
    <location>
        <begin position="359"/>
        <end position="492"/>
    </location>
</feature>
<dbReference type="AlphaFoldDB" id="A0A011AKE4"/>
<dbReference type="InterPro" id="IPR029787">
    <property type="entry name" value="Nucleotide_cyclase"/>
</dbReference>
<dbReference type="FunFam" id="3.30.70.270:FF:000001">
    <property type="entry name" value="Diguanylate cyclase domain protein"/>
    <property type="match status" value="1"/>
</dbReference>
<dbReference type="SMART" id="SM00267">
    <property type="entry name" value="GGDEF"/>
    <property type="match status" value="1"/>
</dbReference>
<dbReference type="PROSITE" id="PS50883">
    <property type="entry name" value="EAL"/>
    <property type="match status" value="1"/>
</dbReference>
<feature type="domain" description="EAL" evidence="1">
    <location>
        <begin position="496"/>
        <end position="758"/>
    </location>
</feature>
<proteinExistence type="predicted"/>
<dbReference type="PROSITE" id="PS50887">
    <property type="entry name" value="GGDEF"/>
    <property type="match status" value="1"/>
</dbReference>
<dbReference type="SUPFAM" id="SSF55073">
    <property type="entry name" value="Nucleotide cyclase"/>
    <property type="match status" value="1"/>
</dbReference>
<comment type="caution">
    <text evidence="3">The sequence shown here is derived from an EMBL/GenBank/DDBJ whole genome shotgun (WGS) entry which is preliminary data.</text>
</comment>
<gene>
    <name evidence="3" type="ORF">CryarDRAFT_3626</name>
</gene>
<evidence type="ECO:0000259" key="2">
    <source>
        <dbReference type="PROSITE" id="PS50887"/>
    </source>
</evidence>
<dbReference type="SUPFAM" id="SSF141868">
    <property type="entry name" value="EAL domain-like"/>
    <property type="match status" value="1"/>
</dbReference>
<organism evidence="3 4">
    <name type="scientific">Cryptosporangium arvum DSM 44712</name>
    <dbReference type="NCBI Taxonomy" id="927661"/>
    <lineage>
        <taxon>Bacteria</taxon>
        <taxon>Bacillati</taxon>
        <taxon>Actinomycetota</taxon>
        <taxon>Actinomycetes</taxon>
        <taxon>Cryptosporangiales</taxon>
        <taxon>Cryptosporangiaceae</taxon>
        <taxon>Cryptosporangium</taxon>
    </lineage>
</organism>
<evidence type="ECO:0000313" key="4">
    <source>
        <dbReference type="Proteomes" id="UP000021053"/>
    </source>
</evidence>
<dbReference type="CDD" id="cd01948">
    <property type="entry name" value="EAL"/>
    <property type="match status" value="1"/>
</dbReference>
<dbReference type="Proteomes" id="UP000021053">
    <property type="component" value="Unassembled WGS sequence"/>
</dbReference>
<evidence type="ECO:0000259" key="1">
    <source>
        <dbReference type="PROSITE" id="PS50883"/>
    </source>
</evidence>
<dbReference type="InterPro" id="IPR043128">
    <property type="entry name" value="Rev_trsase/Diguanyl_cyclase"/>
</dbReference>
<accession>A0A011AKE4</accession>
<dbReference type="InterPro" id="IPR000160">
    <property type="entry name" value="GGDEF_dom"/>
</dbReference>
<protein>
    <submittedName>
        <fullName evidence="3">Diguanylate cyclase (GGDEF) domain-containing protein</fullName>
    </submittedName>
</protein>
<dbReference type="PATRIC" id="fig|927661.3.peg.3587"/>
<dbReference type="Gene3D" id="3.20.20.450">
    <property type="entry name" value="EAL domain"/>
    <property type="match status" value="1"/>
</dbReference>
<dbReference type="EMBL" id="JFBT01000001">
    <property type="protein sequence ID" value="EXG82441.1"/>
    <property type="molecule type" value="Genomic_DNA"/>
</dbReference>
<dbReference type="PANTHER" id="PTHR44757:SF2">
    <property type="entry name" value="BIOFILM ARCHITECTURE MAINTENANCE PROTEIN MBAA"/>
    <property type="match status" value="1"/>
</dbReference>
<dbReference type="InterPro" id="IPR035919">
    <property type="entry name" value="EAL_sf"/>
</dbReference>
<dbReference type="CDD" id="cd01949">
    <property type="entry name" value="GGDEF"/>
    <property type="match status" value="1"/>
</dbReference>
<dbReference type="Pfam" id="PF00563">
    <property type="entry name" value="EAL"/>
    <property type="match status" value="1"/>
</dbReference>
<sequence>MLNWFRTGRVSAAGVLACGLLLVVQQVWFFAGWGGSEVSRLVTDAAYVPLAIVFTVLAARVARSKRQERRTRRAWRVITVAFICQLAAHCSWFAQEHLLHTTGYPSAADYFFLLFSPFMFAGLLMLPGRHRSRRQRQKLALDALIVGAGGFVVLWYLLLGPVFKTPGVTGWERAYTAALPIGDLLLVLAVSTALLRRHQADTPAPMRLLAAAITVTVVADVSYSWIQVHGGFTGGSWPDLLWLAGCFLLVLAADQQYRRPPRPGAWRGDRNAVSVLPYVAGAGAYLLLAERSSHLPLDPYGGMILGSAVLTLLVMARQLYALRENREMAVTDGLTGLANRTLITERLDQLARQPIRPGGHTAVMVVDLDGFKPINDTFGHEAGDAVLVATADALRAAVRGGDLAGRLGGDEFVVLMHGLPSRETAGAIADRLLEALRTPVIFGEHVLMVEASIGVLVRDEPDASGDTLLQQADAALYAAKRAGRGRFEYYSDLLDTRAREAELRRAVADDELVVYFQPAVELATGELRAVEALVRWNHPSRGLLGPDAFIELAEETGVVVPLGTWVLRTACREAAGWREAAGRPAATPDAADVRLSVNLSPKQVAQADLVRTVESILAETGFPPDRLTLEITESVILHPDPLTIGRLEALRDLGIELAVDDFGTGYSALSYLRNLPVTVLKIDRSFVTGIADDTEARAVCEAVVHLGEAFKMTVVAEGIETADQAAALIEMGCTIGQGFYFHRPLPPSEAGVLVRREYETRGQRHRT</sequence>
<keyword evidence="4" id="KW-1185">Reference proteome</keyword>
<dbReference type="SMART" id="SM00052">
    <property type="entry name" value="EAL"/>
    <property type="match status" value="1"/>
</dbReference>
<dbReference type="HOGENOM" id="CLU_000445_129_3_11"/>
<dbReference type="PANTHER" id="PTHR44757">
    <property type="entry name" value="DIGUANYLATE CYCLASE DGCP"/>
    <property type="match status" value="1"/>
</dbReference>
<dbReference type="Pfam" id="PF00990">
    <property type="entry name" value="GGDEF"/>
    <property type="match status" value="1"/>
</dbReference>
<dbReference type="Gene3D" id="3.30.70.270">
    <property type="match status" value="1"/>
</dbReference>